<protein>
    <submittedName>
        <fullName evidence="1">Uncharacterized protein</fullName>
    </submittedName>
</protein>
<evidence type="ECO:0000313" key="2">
    <source>
        <dbReference type="Proteomes" id="UP001341840"/>
    </source>
</evidence>
<accession>A0ABU6TAC3</accession>
<dbReference type="Proteomes" id="UP001341840">
    <property type="component" value="Unassembled WGS sequence"/>
</dbReference>
<keyword evidence="2" id="KW-1185">Reference proteome</keyword>
<name>A0ABU6TAC3_9FABA</name>
<sequence length="186" mass="21442">MKLLISSRGVHGSDPIRIFEVKNRIRPEYLRIRSDLDPHIDKPPDKLQARLDNRPDLVLIKKPIPNYGGSFDLLEAAHGFDSHKRRMDSIPTLVEKPKPSTPFSSVPFLVFAVTSFRSNHHPSLFLTLFPFNHRRRSHSRRFSAVRSPPWSAPSHEKPCFSTKESVLKDFHERKALSRTVFRLNSG</sequence>
<reference evidence="1 2" key="1">
    <citation type="journal article" date="2023" name="Plants (Basel)">
        <title>Bridging the Gap: Combining Genomics and Transcriptomics Approaches to Understand Stylosanthes scabra, an Orphan Legume from the Brazilian Caatinga.</title>
        <authorList>
            <person name="Ferreira-Neto J.R.C."/>
            <person name="da Silva M.D."/>
            <person name="Binneck E."/>
            <person name="de Melo N.F."/>
            <person name="da Silva R.H."/>
            <person name="de Melo A.L.T.M."/>
            <person name="Pandolfi V."/>
            <person name="Bustamante F.O."/>
            <person name="Brasileiro-Vidal A.C."/>
            <person name="Benko-Iseppon A.M."/>
        </authorList>
    </citation>
    <scope>NUCLEOTIDE SEQUENCE [LARGE SCALE GENOMIC DNA]</scope>
    <source>
        <tissue evidence="1">Leaves</tissue>
    </source>
</reference>
<comment type="caution">
    <text evidence="1">The sequence shown here is derived from an EMBL/GenBank/DDBJ whole genome shotgun (WGS) entry which is preliminary data.</text>
</comment>
<gene>
    <name evidence="1" type="ORF">PIB30_019483</name>
</gene>
<proteinExistence type="predicted"/>
<dbReference type="EMBL" id="JASCZI010090681">
    <property type="protein sequence ID" value="MED6144863.1"/>
    <property type="molecule type" value="Genomic_DNA"/>
</dbReference>
<organism evidence="1 2">
    <name type="scientific">Stylosanthes scabra</name>
    <dbReference type="NCBI Taxonomy" id="79078"/>
    <lineage>
        <taxon>Eukaryota</taxon>
        <taxon>Viridiplantae</taxon>
        <taxon>Streptophyta</taxon>
        <taxon>Embryophyta</taxon>
        <taxon>Tracheophyta</taxon>
        <taxon>Spermatophyta</taxon>
        <taxon>Magnoliopsida</taxon>
        <taxon>eudicotyledons</taxon>
        <taxon>Gunneridae</taxon>
        <taxon>Pentapetalae</taxon>
        <taxon>rosids</taxon>
        <taxon>fabids</taxon>
        <taxon>Fabales</taxon>
        <taxon>Fabaceae</taxon>
        <taxon>Papilionoideae</taxon>
        <taxon>50 kb inversion clade</taxon>
        <taxon>dalbergioids sensu lato</taxon>
        <taxon>Dalbergieae</taxon>
        <taxon>Pterocarpus clade</taxon>
        <taxon>Stylosanthes</taxon>
    </lineage>
</organism>
<evidence type="ECO:0000313" key="1">
    <source>
        <dbReference type="EMBL" id="MED6144863.1"/>
    </source>
</evidence>